<organism evidence="1 2">
    <name type="scientific">Spiroplasma ixodetis</name>
    <dbReference type="NCBI Taxonomy" id="2141"/>
    <lineage>
        <taxon>Bacteria</taxon>
        <taxon>Bacillati</taxon>
        <taxon>Mycoplasmatota</taxon>
        <taxon>Mollicutes</taxon>
        <taxon>Entomoplasmatales</taxon>
        <taxon>Spiroplasmataceae</taxon>
        <taxon>Spiroplasma</taxon>
    </lineage>
</organism>
<dbReference type="EMBL" id="AP026934">
    <property type="protein sequence ID" value="BDT05215.1"/>
    <property type="molecule type" value="Genomic_DNA"/>
</dbReference>
<reference evidence="1 2" key="1">
    <citation type="journal article" date="2022" name="Front. Microbiol.">
        <title>Male-killing mechanisms vary between Spiroplasma species.</title>
        <authorList>
            <person name="Arai H."/>
            <person name="Inoue M."/>
            <person name="Kageyama D."/>
        </authorList>
    </citation>
    <scope>NUCLEOTIDE SEQUENCE [LARGE SCALE GENOMIC DNA]</scope>
    <source>
        <strain evidence="2">sHm</strain>
        <plasmid evidence="1 2">pSHM_1</plasmid>
    </source>
</reference>
<keyword evidence="1" id="KW-0614">Plasmid</keyword>
<keyword evidence="2" id="KW-1185">Reference proteome</keyword>
<accession>A0ABN6T7R9</accession>
<gene>
    <name evidence="1" type="ORF">SHM_28610</name>
</gene>
<protein>
    <submittedName>
        <fullName evidence="1">Uncharacterized protein</fullName>
    </submittedName>
</protein>
<proteinExistence type="predicted"/>
<evidence type="ECO:0000313" key="2">
    <source>
        <dbReference type="Proteomes" id="UP001163387"/>
    </source>
</evidence>
<sequence length="61" mass="7391">MFRGAIMKCNYCYRRPTVVIKTKFKLVKFDMYLCNEHSKKEIVFLNNEWKRKEGDNNAVIK</sequence>
<geneLocation type="plasmid" evidence="1 2">
    <name>pSHM_1</name>
</geneLocation>
<name>A0ABN6T7R9_9MOLU</name>
<evidence type="ECO:0000313" key="1">
    <source>
        <dbReference type="EMBL" id="BDT05215.1"/>
    </source>
</evidence>
<dbReference type="Proteomes" id="UP001163387">
    <property type="component" value="Plasmid pSHM_1"/>
</dbReference>